<dbReference type="PRINTS" id="PR00502">
    <property type="entry name" value="NUDIXFAMILY"/>
</dbReference>
<evidence type="ECO:0000256" key="1">
    <source>
        <dbReference type="ARBA" id="ARBA00001946"/>
    </source>
</evidence>
<gene>
    <name evidence="6" type="ORF">I6I10_04310</name>
</gene>
<dbReference type="InterPro" id="IPR015797">
    <property type="entry name" value="NUDIX_hydrolase-like_dom_sf"/>
</dbReference>
<organism evidence="6 7">
    <name type="scientific">Corynebacterium glucuronolyticum</name>
    <dbReference type="NCBI Taxonomy" id="39791"/>
    <lineage>
        <taxon>Bacteria</taxon>
        <taxon>Bacillati</taxon>
        <taxon>Actinomycetota</taxon>
        <taxon>Actinomycetes</taxon>
        <taxon>Mycobacteriales</taxon>
        <taxon>Corynebacteriaceae</taxon>
        <taxon>Corynebacterium</taxon>
    </lineage>
</organism>
<dbReference type="AlphaFoldDB" id="A0A7T4EGU4"/>
<evidence type="ECO:0000256" key="3">
    <source>
        <dbReference type="ARBA" id="ARBA00022801"/>
    </source>
</evidence>
<accession>A0A7T4EGU4</accession>
<dbReference type="SUPFAM" id="SSF55811">
    <property type="entry name" value="Nudix"/>
    <property type="match status" value="1"/>
</dbReference>
<name>A0A7T4EGU4_9CORY</name>
<dbReference type="EMBL" id="CP066007">
    <property type="protein sequence ID" value="QQB47139.1"/>
    <property type="molecule type" value="Genomic_DNA"/>
</dbReference>
<sequence length="153" mass="16645">MRGDGNGFVDGSDGVRRWGRFGSAGLFLVSGADTVLLQHRALWTNMGGTWALPGGARDSHESAREAALREAEEETGMDVGLVHVIEELVTTRVDGWTYTTVVARCAEELPVTPNAESLELRWVHVNSLSKLPLLSPFANSLPKLTQLVMRKSS</sequence>
<comment type="cofactor">
    <cofactor evidence="1">
        <name>Mg(2+)</name>
        <dbReference type="ChEBI" id="CHEBI:18420"/>
    </cofactor>
</comment>
<dbReference type="PROSITE" id="PS51462">
    <property type="entry name" value="NUDIX"/>
    <property type="match status" value="1"/>
</dbReference>
<dbReference type="GeneID" id="92761049"/>
<dbReference type="InterPro" id="IPR020084">
    <property type="entry name" value="NUDIX_hydrolase_CS"/>
</dbReference>
<dbReference type="Pfam" id="PF00293">
    <property type="entry name" value="NUDIX"/>
    <property type="match status" value="1"/>
</dbReference>
<dbReference type="Gene3D" id="3.90.79.10">
    <property type="entry name" value="Nucleoside Triphosphate Pyrophosphohydrolase"/>
    <property type="match status" value="1"/>
</dbReference>
<protein>
    <submittedName>
        <fullName evidence="6">NUDIX domain-containing protein</fullName>
    </submittedName>
</protein>
<dbReference type="GO" id="GO:0016787">
    <property type="term" value="F:hydrolase activity"/>
    <property type="evidence" value="ECO:0007669"/>
    <property type="project" value="UniProtKB-KW"/>
</dbReference>
<keyword evidence="3 4" id="KW-0378">Hydrolase</keyword>
<evidence type="ECO:0000256" key="2">
    <source>
        <dbReference type="ARBA" id="ARBA00005582"/>
    </source>
</evidence>
<dbReference type="PANTHER" id="PTHR43046">
    <property type="entry name" value="GDP-MANNOSE MANNOSYL HYDROLASE"/>
    <property type="match status" value="1"/>
</dbReference>
<dbReference type="Proteomes" id="UP000596145">
    <property type="component" value="Chromosome"/>
</dbReference>
<dbReference type="OrthoDB" id="3404294at2"/>
<evidence type="ECO:0000313" key="7">
    <source>
        <dbReference type="Proteomes" id="UP000596145"/>
    </source>
</evidence>
<comment type="similarity">
    <text evidence="2 4">Belongs to the Nudix hydrolase family.</text>
</comment>
<dbReference type="RefSeq" id="WP_084036490.1">
    <property type="nucleotide sequence ID" value="NZ_CP066007.1"/>
</dbReference>
<dbReference type="PROSITE" id="PS00893">
    <property type="entry name" value="NUDIX_BOX"/>
    <property type="match status" value="1"/>
</dbReference>
<evidence type="ECO:0000256" key="4">
    <source>
        <dbReference type="RuleBase" id="RU003476"/>
    </source>
</evidence>
<evidence type="ECO:0000259" key="5">
    <source>
        <dbReference type="PROSITE" id="PS51462"/>
    </source>
</evidence>
<reference evidence="6 7" key="1">
    <citation type="submission" date="2020-12" db="EMBL/GenBank/DDBJ databases">
        <title>FDA dAtabase for Regulatory Grade micrObial Sequences (FDA-ARGOS): Supporting development and validation of Infectious Disease Dx tests.</title>
        <authorList>
            <person name="Sproer C."/>
            <person name="Gronow S."/>
            <person name="Severitt S."/>
            <person name="Schroder I."/>
            <person name="Tallon L."/>
            <person name="Sadzewicz L."/>
            <person name="Zhao X."/>
            <person name="Boylan J."/>
            <person name="Ott S."/>
            <person name="Bowen H."/>
            <person name="Vavikolanu K."/>
            <person name="Mehta A."/>
            <person name="Aluvathingal J."/>
            <person name="Nadendla S."/>
            <person name="Lowell S."/>
            <person name="Myers T."/>
            <person name="Yan Y."/>
            <person name="Sichtig H."/>
        </authorList>
    </citation>
    <scope>NUCLEOTIDE SEQUENCE [LARGE SCALE GENOMIC DNA]</scope>
    <source>
        <strain evidence="6 7">FDAARGOS_1053</strain>
    </source>
</reference>
<dbReference type="InterPro" id="IPR020476">
    <property type="entry name" value="Nudix_hydrolase"/>
</dbReference>
<dbReference type="PANTHER" id="PTHR43046:SF2">
    <property type="entry name" value="8-OXO-DGTP DIPHOSPHATASE-RELATED"/>
    <property type="match status" value="1"/>
</dbReference>
<evidence type="ECO:0000313" key="6">
    <source>
        <dbReference type="EMBL" id="QQB47139.1"/>
    </source>
</evidence>
<dbReference type="InterPro" id="IPR000086">
    <property type="entry name" value="NUDIX_hydrolase_dom"/>
</dbReference>
<proteinExistence type="inferred from homology"/>
<feature type="domain" description="Nudix hydrolase" evidence="5">
    <location>
        <begin position="19"/>
        <end position="145"/>
    </location>
</feature>